<evidence type="ECO:0000256" key="7">
    <source>
        <dbReference type="ARBA" id="ARBA00022989"/>
    </source>
</evidence>
<keyword evidence="13" id="KW-1185">Reference proteome</keyword>
<dbReference type="Proteomes" id="UP000037507">
    <property type="component" value="Unassembled WGS sequence"/>
</dbReference>
<dbReference type="Pfam" id="PF01061">
    <property type="entry name" value="ABC2_membrane"/>
    <property type="match status" value="1"/>
</dbReference>
<keyword evidence="9 10" id="KW-0472">Membrane</keyword>
<comment type="caution">
    <text evidence="12">The sequence shown here is derived from an EMBL/GenBank/DDBJ whole genome shotgun (WGS) entry which is preliminary data.</text>
</comment>
<keyword evidence="5" id="KW-0762">Sugar transport</keyword>
<comment type="subcellular location">
    <subcellularLocation>
        <location evidence="1">Cell membrane</location>
        <topology evidence="1">Multi-pass membrane protein</topology>
    </subcellularLocation>
</comment>
<dbReference type="PANTHER" id="PTHR30413:SF10">
    <property type="entry name" value="CAPSULE POLYSACCHARIDE EXPORT INNER-MEMBRANE PROTEIN CTRC"/>
    <property type="match status" value="1"/>
</dbReference>
<dbReference type="STRING" id="1293045.H663_17025"/>
<evidence type="ECO:0000256" key="1">
    <source>
        <dbReference type="ARBA" id="ARBA00004651"/>
    </source>
</evidence>
<keyword evidence="6 10" id="KW-0812">Transmembrane</keyword>
<evidence type="ECO:0000256" key="8">
    <source>
        <dbReference type="ARBA" id="ARBA00023047"/>
    </source>
</evidence>
<protein>
    <submittedName>
        <fullName evidence="12">Sugar ABC transporter permease</fullName>
    </submittedName>
</protein>
<comment type="similarity">
    <text evidence="2">Belongs to the ABC-2 integral membrane protein family.</text>
</comment>
<evidence type="ECO:0000256" key="5">
    <source>
        <dbReference type="ARBA" id="ARBA00022597"/>
    </source>
</evidence>
<evidence type="ECO:0000256" key="4">
    <source>
        <dbReference type="ARBA" id="ARBA00022475"/>
    </source>
</evidence>
<organism evidence="12 13">
    <name type="scientific">Limnohabitans planktonicus II-D5</name>
    <dbReference type="NCBI Taxonomy" id="1293045"/>
    <lineage>
        <taxon>Bacteria</taxon>
        <taxon>Pseudomonadati</taxon>
        <taxon>Pseudomonadota</taxon>
        <taxon>Betaproteobacteria</taxon>
        <taxon>Burkholderiales</taxon>
        <taxon>Comamonadaceae</taxon>
        <taxon>Limnohabitans</taxon>
    </lineage>
</organism>
<proteinExistence type="inferred from homology"/>
<dbReference type="OrthoDB" id="9814458at2"/>
<name>A0A2T7UB07_9BURK</name>
<dbReference type="GO" id="GO:0140359">
    <property type="term" value="F:ABC-type transporter activity"/>
    <property type="evidence" value="ECO:0007669"/>
    <property type="project" value="InterPro"/>
</dbReference>
<evidence type="ECO:0000256" key="2">
    <source>
        <dbReference type="ARBA" id="ARBA00007783"/>
    </source>
</evidence>
<feature type="transmembrane region" description="Helical" evidence="10">
    <location>
        <begin position="232"/>
        <end position="250"/>
    </location>
</feature>
<keyword evidence="4" id="KW-1003">Cell membrane</keyword>
<feature type="transmembrane region" description="Helical" evidence="10">
    <location>
        <begin position="33"/>
        <end position="54"/>
    </location>
</feature>
<feature type="transmembrane region" description="Helical" evidence="10">
    <location>
        <begin position="176"/>
        <end position="194"/>
    </location>
</feature>
<dbReference type="GO" id="GO:0043190">
    <property type="term" value="C:ATP-binding cassette (ABC) transporter complex"/>
    <property type="evidence" value="ECO:0007669"/>
    <property type="project" value="InterPro"/>
</dbReference>
<dbReference type="AlphaFoldDB" id="A0A2T7UB07"/>
<dbReference type="GO" id="GO:0015920">
    <property type="term" value="P:lipopolysaccharide transport"/>
    <property type="evidence" value="ECO:0007669"/>
    <property type="project" value="TreeGrafter"/>
</dbReference>
<dbReference type="GO" id="GO:0015774">
    <property type="term" value="P:polysaccharide transport"/>
    <property type="evidence" value="ECO:0007669"/>
    <property type="project" value="UniProtKB-KW"/>
</dbReference>
<sequence>MSSFKQSLRIQMRVLHALMLREMLTRYGRHNIGFLWLFLEPMMFTLAVVALWTATGLHKGSGISIVAFGITGYSTIMLWRNMPGRAIGAIAPNAALLTHRPVQIFDVYIARTVLEGLGATVSFIVLAFAAWMLGWMPGPEDVLAVLIGWLLLFWFSFAVSLWIGAASERSSLVYKIWSPVSYIFIPLSGAVFLVESLPPAAQDVVLLMPVVHCVELIRDGFFGSMFKAQYDIGYVLVCNTFLTLFALVQVHDLTRRGVEP</sequence>
<accession>A0A2T7UB07</accession>
<evidence type="ECO:0000259" key="11">
    <source>
        <dbReference type="Pfam" id="PF01061"/>
    </source>
</evidence>
<evidence type="ECO:0000256" key="3">
    <source>
        <dbReference type="ARBA" id="ARBA00022448"/>
    </source>
</evidence>
<dbReference type="InterPro" id="IPR000412">
    <property type="entry name" value="ABC_2_transport"/>
</dbReference>
<dbReference type="EMBL" id="LFYT02000023">
    <property type="protein sequence ID" value="PVE41838.1"/>
    <property type="molecule type" value="Genomic_DNA"/>
</dbReference>
<feature type="transmembrane region" description="Helical" evidence="10">
    <location>
        <begin position="60"/>
        <end position="79"/>
    </location>
</feature>
<evidence type="ECO:0000256" key="6">
    <source>
        <dbReference type="ARBA" id="ARBA00022692"/>
    </source>
</evidence>
<feature type="domain" description="ABC-2 type transporter transmembrane" evidence="11">
    <location>
        <begin position="15"/>
        <end position="222"/>
    </location>
</feature>
<evidence type="ECO:0000313" key="12">
    <source>
        <dbReference type="EMBL" id="PVE41838.1"/>
    </source>
</evidence>
<evidence type="ECO:0000256" key="9">
    <source>
        <dbReference type="ARBA" id="ARBA00023136"/>
    </source>
</evidence>
<dbReference type="PANTHER" id="PTHR30413">
    <property type="entry name" value="INNER MEMBRANE TRANSPORT PERMEASE"/>
    <property type="match status" value="1"/>
</dbReference>
<gene>
    <name evidence="12" type="ORF">H663_015355</name>
</gene>
<keyword evidence="8" id="KW-0625">Polysaccharide transport</keyword>
<feature type="transmembrane region" description="Helical" evidence="10">
    <location>
        <begin position="142"/>
        <end position="164"/>
    </location>
</feature>
<reference evidence="12" key="1">
    <citation type="submission" date="2017-04" db="EMBL/GenBank/DDBJ databases">
        <title>Unexpected and diverse lifestyles within the genus Limnohabitans.</title>
        <authorList>
            <person name="Kasalicky V."/>
            <person name="Mehrshad M."/>
            <person name="Andrei S.-A."/>
            <person name="Salcher M."/>
            <person name="Kratochvilova H."/>
            <person name="Simek K."/>
            <person name="Ghai R."/>
        </authorList>
    </citation>
    <scope>NUCLEOTIDE SEQUENCE [LARGE SCALE GENOMIC DNA]</scope>
    <source>
        <strain evidence="12">II-D5</strain>
    </source>
</reference>
<dbReference type="PRINTS" id="PR00164">
    <property type="entry name" value="ABC2TRNSPORT"/>
</dbReference>
<feature type="transmembrane region" description="Helical" evidence="10">
    <location>
        <begin position="113"/>
        <end position="136"/>
    </location>
</feature>
<evidence type="ECO:0000256" key="10">
    <source>
        <dbReference type="SAM" id="Phobius"/>
    </source>
</evidence>
<evidence type="ECO:0000313" key="13">
    <source>
        <dbReference type="Proteomes" id="UP000037507"/>
    </source>
</evidence>
<dbReference type="RefSeq" id="WP_053175557.1">
    <property type="nucleotide sequence ID" value="NZ_LFYT02000023.1"/>
</dbReference>
<keyword evidence="3" id="KW-0813">Transport</keyword>
<dbReference type="InterPro" id="IPR013525">
    <property type="entry name" value="ABC2_TM"/>
</dbReference>
<keyword evidence="7 10" id="KW-1133">Transmembrane helix</keyword>